<organism evidence="1 2">
    <name type="scientific">Anatilimnocola aggregata</name>
    <dbReference type="NCBI Taxonomy" id="2528021"/>
    <lineage>
        <taxon>Bacteria</taxon>
        <taxon>Pseudomonadati</taxon>
        <taxon>Planctomycetota</taxon>
        <taxon>Planctomycetia</taxon>
        <taxon>Pirellulales</taxon>
        <taxon>Pirellulaceae</taxon>
        <taxon>Anatilimnocola</taxon>
    </lineage>
</organism>
<protein>
    <submittedName>
        <fullName evidence="1">Uncharacterized protein</fullName>
    </submittedName>
</protein>
<dbReference type="Proteomes" id="UP000315017">
    <property type="component" value="Chromosome"/>
</dbReference>
<dbReference type="EMBL" id="CP036274">
    <property type="protein sequence ID" value="QDU31458.1"/>
    <property type="molecule type" value="Genomic_DNA"/>
</dbReference>
<proteinExistence type="predicted"/>
<name>A0A517YMK2_9BACT</name>
<reference evidence="1 2" key="1">
    <citation type="submission" date="2019-02" db="EMBL/GenBank/DDBJ databases">
        <title>Deep-cultivation of Planctomycetes and their phenomic and genomic characterization uncovers novel biology.</title>
        <authorList>
            <person name="Wiegand S."/>
            <person name="Jogler M."/>
            <person name="Boedeker C."/>
            <person name="Pinto D."/>
            <person name="Vollmers J."/>
            <person name="Rivas-Marin E."/>
            <person name="Kohn T."/>
            <person name="Peeters S.H."/>
            <person name="Heuer A."/>
            <person name="Rast P."/>
            <person name="Oberbeckmann S."/>
            <person name="Bunk B."/>
            <person name="Jeske O."/>
            <person name="Meyerdierks A."/>
            <person name="Storesund J.E."/>
            <person name="Kallscheuer N."/>
            <person name="Luecker S."/>
            <person name="Lage O.M."/>
            <person name="Pohl T."/>
            <person name="Merkel B.J."/>
            <person name="Hornburger P."/>
            <person name="Mueller R.-W."/>
            <person name="Bruemmer F."/>
            <person name="Labrenz M."/>
            <person name="Spormann A.M."/>
            <person name="Op den Camp H."/>
            <person name="Overmann J."/>
            <person name="Amann R."/>
            <person name="Jetten M.S.M."/>
            <person name="Mascher T."/>
            <person name="Medema M.H."/>
            <person name="Devos D.P."/>
            <person name="Kaster A.-K."/>
            <person name="Ovreas L."/>
            <person name="Rohde M."/>
            <person name="Galperin M.Y."/>
            <person name="Jogler C."/>
        </authorList>
    </citation>
    <scope>NUCLEOTIDE SEQUENCE [LARGE SCALE GENOMIC DNA]</scope>
    <source>
        <strain evidence="1 2">ETA_A8</strain>
    </source>
</reference>
<evidence type="ECO:0000313" key="1">
    <source>
        <dbReference type="EMBL" id="QDU31458.1"/>
    </source>
</evidence>
<dbReference type="AlphaFoldDB" id="A0A517YMK2"/>
<sequence>MRRRQVAVVVGLFRFCQQAMICFIGQFINASLRRRIRANRHYFLRCLGCQAFSKRFDNLLEERGTHTSMISRNVRANKRLRLTVVG</sequence>
<evidence type="ECO:0000313" key="2">
    <source>
        <dbReference type="Proteomes" id="UP000315017"/>
    </source>
</evidence>
<gene>
    <name evidence="1" type="ORF">ETAA8_66160</name>
</gene>
<keyword evidence="2" id="KW-1185">Reference proteome</keyword>
<accession>A0A517YMK2</accession>
<dbReference type="KEGG" id="aagg:ETAA8_66160"/>